<protein>
    <submittedName>
        <fullName evidence="1">Uncharacterized protein</fullName>
    </submittedName>
</protein>
<dbReference type="AlphaFoldDB" id="A0A2S5CRK5"/>
<dbReference type="EMBL" id="PGFZ01000001">
    <property type="protein sequence ID" value="POZ53377.1"/>
    <property type="molecule type" value="Genomic_DNA"/>
</dbReference>
<evidence type="ECO:0000313" key="1">
    <source>
        <dbReference type="EMBL" id="POZ53377.1"/>
    </source>
</evidence>
<evidence type="ECO:0000313" key="2">
    <source>
        <dbReference type="Proteomes" id="UP000237423"/>
    </source>
</evidence>
<reference evidence="1 2" key="1">
    <citation type="submission" date="2017-11" db="EMBL/GenBank/DDBJ databases">
        <title>Draft Genome Sequence of Methylobacter psychrotolerans Sph1T, an Obligate Methanotroph from Low-Temperature Environments.</title>
        <authorList>
            <person name="Oshkin I.Y."/>
            <person name="Miroshnikov K."/>
            <person name="Belova S.E."/>
            <person name="Korzhenkov A."/>
            <person name="Toshchakov S.V."/>
            <person name="Dedysh S.N."/>
        </authorList>
    </citation>
    <scope>NUCLEOTIDE SEQUENCE [LARGE SCALE GENOMIC DNA]</scope>
    <source>
        <strain evidence="1 2">Sph1</strain>
    </source>
</reference>
<dbReference type="RefSeq" id="WP_146054488.1">
    <property type="nucleotide sequence ID" value="NZ_PGFZ01000001.1"/>
</dbReference>
<name>A0A2S5CRK5_9GAMM</name>
<accession>A0A2S5CRK5</accession>
<comment type="caution">
    <text evidence="1">The sequence shown here is derived from an EMBL/GenBank/DDBJ whole genome shotgun (WGS) entry which is preliminary data.</text>
</comment>
<sequence>MKNDIDYELKVKWALRLPDEVNTDNALNSLQVLQHFSAAVTNGIQPDEKVMKAIAKVFSSYICQHQIVGEPEKFKSLDESFNLKPKKGTGHPIKQYSNHAVRLGFLHNMFLYRMATKNRGEPSTLMESAEWVSNSWKINGESIDADTLKRYYTEIGGDDFFINQAYAFEKYMGI</sequence>
<dbReference type="Proteomes" id="UP000237423">
    <property type="component" value="Unassembled WGS sequence"/>
</dbReference>
<proteinExistence type="predicted"/>
<organism evidence="1 2">
    <name type="scientific">Methylovulum psychrotolerans</name>
    <dbReference type="NCBI Taxonomy" id="1704499"/>
    <lineage>
        <taxon>Bacteria</taxon>
        <taxon>Pseudomonadati</taxon>
        <taxon>Pseudomonadota</taxon>
        <taxon>Gammaproteobacteria</taxon>
        <taxon>Methylococcales</taxon>
        <taxon>Methylococcaceae</taxon>
        <taxon>Methylovulum</taxon>
    </lineage>
</organism>
<gene>
    <name evidence="1" type="ORF">AADEFJLK_00397</name>
</gene>